<organism evidence="1 2">
    <name type="scientific">Luteipulveratus mongoliensis</name>
    <dbReference type="NCBI Taxonomy" id="571913"/>
    <lineage>
        <taxon>Bacteria</taxon>
        <taxon>Bacillati</taxon>
        <taxon>Actinomycetota</taxon>
        <taxon>Actinomycetes</taxon>
        <taxon>Micrococcales</taxon>
        <taxon>Dermacoccaceae</taxon>
        <taxon>Luteipulveratus</taxon>
    </lineage>
</organism>
<evidence type="ECO:0000313" key="2">
    <source>
        <dbReference type="Proteomes" id="UP000066480"/>
    </source>
</evidence>
<keyword evidence="2" id="KW-1185">Reference proteome</keyword>
<dbReference type="EMBL" id="CP011112">
    <property type="protein sequence ID" value="AKU18817.1"/>
    <property type="molecule type" value="Genomic_DNA"/>
</dbReference>
<dbReference type="KEGG" id="lmoi:VV02_10615"/>
<protein>
    <submittedName>
        <fullName evidence="1">Uncharacterized protein</fullName>
    </submittedName>
</protein>
<gene>
    <name evidence="1" type="ORF">VV02_10615</name>
</gene>
<reference evidence="1 2" key="1">
    <citation type="submission" date="2015-03" db="EMBL/GenBank/DDBJ databases">
        <title>Luteipulveratus halotolerans sp. nov., a novel actinobacterium (Dermacoccaceae) from Sarawak, Malaysia.</title>
        <authorList>
            <person name="Juboi H."/>
            <person name="Basik A."/>
            <person name="Shamsul S.S."/>
            <person name="Arnold P."/>
            <person name="Schmitt E.K."/>
            <person name="Sanglier J.-J."/>
            <person name="Yeo T."/>
        </authorList>
    </citation>
    <scope>NUCLEOTIDE SEQUENCE [LARGE SCALE GENOMIC DNA]</scope>
    <source>
        <strain evidence="1 2">MN07-A0370</strain>
    </source>
</reference>
<sequence length="128" mass="14156">MTVDASVSRTSYPSSSRTYLADGRGVAWTALAPNGFRLAIDAELVAQRVPPAVVRRARLTEPVEPVDFWRRWTQAEVLAKLLDVPILLWVRTHRLVAPTELDASVALRTVLYDDLVITFGLAREGAAD</sequence>
<dbReference type="AlphaFoldDB" id="A0A0K1JQ23"/>
<accession>A0A0K1JQ23</accession>
<name>A0A0K1JQ23_9MICO</name>
<dbReference type="Proteomes" id="UP000066480">
    <property type="component" value="Chromosome"/>
</dbReference>
<dbReference type="STRING" id="571913.VV02_10615"/>
<evidence type="ECO:0000313" key="1">
    <source>
        <dbReference type="EMBL" id="AKU18817.1"/>
    </source>
</evidence>
<proteinExistence type="predicted"/>